<reference evidence="8 10" key="2">
    <citation type="submission" date="2022-03" db="EMBL/GenBank/DDBJ databases">
        <title>Metagenome-assembled genomes from swine fecal metagenomes.</title>
        <authorList>
            <person name="Holman D.B."/>
            <person name="Kommadath A."/>
        </authorList>
    </citation>
    <scope>NUCLEOTIDE SEQUENCE [LARGE SCALE GENOMIC DNA]</scope>
    <source>
        <strain evidence="8">SUG147</strain>
    </source>
</reference>
<feature type="binding site" evidence="6">
    <location>
        <position position="242"/>
    </location>
    <ligand>
        <name>S-adenosyl-L-methionine</name>
        <dbReference type="ChEBI" id="CHEBI:59789"/>
    </ligand>
</feature>
<comment type="function">
    <text evidence="6">Methylates ribosomal protein L11.</text>
</comment>
<evidence type="ECO:0000256" key="6">
    <source>
        <dbReference type="HAMAP-Rule" id="MF_00735"/>
    </source>
</evidence>
<dbReference type="Proteomes" id="UP001139365">
    <property type="component" value="Unassembled WGS sequence"/>
</dbReference>
<evidence type="ECO:0000256" key="5">
    <source>
        <dbReference type="ARBA" id="ARBA00022691"/>
    </source>
</evidence>
<evidence type="ECO:0000256" key="3">
    <source>
        <dbReference type="ARBA" id="ARBA00022603"/>
    </source>
</evidence>
<evidence type="ECO:0000313" key="8">
    <source>
        <dbReference type="EMBL" id="MCI5755653.1"/>
    </source>
</evidence>
<evidence type="ECO:0000256" key="2">
    <source>
        <dbReference type="ARBA" id="ARBA00022490"/>
    </source>
</evidence>
<dbReference type="EMBL" id="CBFW010000085">
    <property type="protein sequence ID" value="CDC71837.1"/>
    <property type="molecule type" value="Genomic_DNA"/>
</dbReference>
<dbReference type="GO" id="GO:0008276">
    <property type="term" value="F:protein methyltransferase activity"/>
    <property type="evidence" value="ECO:0007669"/>
    <property type="project" value="UniProtKB-UniRule"/>
</dbReference>
<evidence type="ECO:0000313" key="9">
    <source>
        <dbReference type="Proteomes" id="UP000017938"/>
    </source>
</evidence>
<organism evidence="7 9">
    <name type="scientific">Candidatus Colimorpha enterica</name>
    <dbReference type="NCBI Taxonomy" id="3083063"/>
    <lineage>
        <taxon>Bacteria</taxon>
        <taxon>Pseudomonadati</taxon>
        <taxon>Bacteroidota</taxon>
        <taxon>Bacteroidia</taxon>
        <taxon>Bacteroidales</taxon>
        <taxon>Candidatus Colimorpha</taxon>
    </lineage>
</organism>
<protein>
    <recommendedName>
        <fullName evidence="6">Ribosomal protein L11 methyltransferase</fullName>
        <shortName evidence="6">L11 Mtase</shortName>
        <ecNumber evidence="6">2.1.1.-</ecNumber>
    </recommendedName>
</protein>
<dbReference type="EMBL" id="JALEMU010000080">
    <property type="protein sequence ID" value="MCI5755653.1"/>
    <property type="molecule type" value="Genomic_DNA"/>
</dbReference>
<dbReference type="EC" id="2.1.1.-" evidence="6"/>
<dbReference type="PANTHER" id="PTHR43648">
    <property type="entry name" value="ELECTRON TRANSFER FLAVOPROTEIN BETA SUBUNIT LYSINE METHYLTRANSFERASE"/>
    <property type="match status" value="1"/>
</dbReference>
<accession>R6UM18</accession>
<evidence type="ECO:0000313" key="7">
    <source>
        <dbReference type="EMBL" id="CDC71837.1"/>
    </source>
</evidence>
<comment type="caution">
    <text evidence="7">The sequence shown here is derived from an EMBL/GenBank/DDBJ whole genome shotgun (WGS) entry which is preliminary data.</text>
</comment>
<dbReference type="AlphaFoldDB" id="R6UM18"/>
<keyword evidence="3 6" id="KW-0489">Methyltransferase</keyword>
<dbReference type="InterPro" id="IPR050078">
    <property type="entry name" value="Ribosomal_L11_MeTrfase_PrmA"/>
</dbReference>
<comment type="similarity">
    <text evidence="1 6">Belongs to the methyltransferase superfamily. PrmA family.</text>
</comment>
<keyword evidence="7" id="KW-0689">Ribosomal protein</keyword>
<feature type="binding site" evidence="6">
    <location>
        <position position="154"/>
    </location>
    <ligand>
        <name>S-adenosyl-L-methionine</name>
        <dbReference type="ChEBI" id="CHEBI:59789"/>
    </ligand>
</feature>
<dbReference type="InterPro" id="IPR004498">
    <property type="entry name" value="Ribosomal_PrmA_MeTrfase"/>
</dbReference>
<dbReference type="HAMAP" id="MF_00735">
    <property type="entry name" value="Methyltr_PrmA"/>
    <property type="match status" value="1"/>
</dbReference>
<comment type="subcellular location">
    <subcellularLocation>
        <location evidence="6">Cytoplasm</location>
    </subcellularLocation>
</comment>
<keyword evidence="4 6" id="KW-0808">Transferase</keyword>
<comment type="catalytic activity">
    <reaction evidence="6">
        <text>L-lysyl-[protein] + 3 S-adenosyl-L-methionine = N(6),N(6),N(6)-trimethyl-L-lysyl-[protein] + 3 S-adenosyl-L-homocysteine + 3 H(+)</text>
        <dbReference type="Rhea" id="RHEA:54192"/>
        <dbReference type="Rhea" id="RHEA-COMP:9752"/>
        <dbReference type="Rhea" id="RHEA-COMP:13826"/>
        <dbReference type="ChEBI" id="CHEBI:15378"/>
        <dbReference type="ChEBI" id="CHEBI:29969"/>
        <dbReference type="ChEBI" id="CHEBI:57856"/>
        <dbReference type="ChEBI" id="CHEBI:59789"/>
        <dbReference type="ChEBI" id="CHEBI:61961"/>
    </reaction>
</comment>
<dbReference type="NCBIfam" id="TIGR00406">
    <property type="entry name" value="prmA"/>
    <property type="match status" value="1"/>
</dbReference>
<name>R6UM18_9BACT</name>
<keyword evidence="5 6" id="KW-0949">S-adenosyl-L-methionine</keyword>
<dbReference type="GO" id="GO:0005840">
    <property type="term" value="C:ribosome"/>
    <property type="evidence" value="ECO:0007669"/>
    <property type="project" value="UniProtKB-KW"/>
</dbReference>
<dbReference type="GO" id="GO:0005737">
    <property type="term" value="C:cytoplasm"/>
    <property type="evidence" value="ECO:0007669"/>
    <property type="project" value="UniProtKB-SubCell"/>
</dbReference>
<dbReference type="Gene3D" id="3.40.50.150">
    <property type="entry name" value="Vaccinia Virus protein VP39"/>
    <property type="match status" value="1"/>
</dbReference>
<keyword evidence="7" id="KW-0687">Ribonucleoprotein</keyword>
<reference evidence="7" key="1">
    <citation type="submission" date="2012-11" db="EMBL/GenBank/DDBJ databases">
        <title>Dependencies among metagenomic species, viruses, plasmids and units of genetic variation.</title>
        <authorList>
            <person name="Nielsen H.B."/>
            <person name="Almeida M."/>
            <person name="Juncker A.S."/>
            <person name="Rasmussen S."/>
            <person name="Li J."/>
            <person name="Sunagawa S."/>
            <person name="Plichta D."/>
            <person name="Gautier L."/>
            <person name="Le Chatelier E."/>
            <person name="Peletier E."/>
            <person name="Bonde I."/>
            <person name="Nielsen T."/>
            <person name="Manichanh C."/>
            <person name="Arumugam M."/>
            <person name="Batto J."/>
            <person name="Santos M.B.Q.D."/>
            <person name="Blom N."/>
            <person name="Borruel N."/>
            <person name="Burgdorf K.S."/>
            <person name="Boumezbeur F."/>
            <person name="Casellas F."/>
            <person name="Dore J."/>
            <person name="Guarner F."/>
            <person name="Hansen T."/>
            <person name="Hildebrand F."/>
            <person name="Kaas R.S."/>
            <person name="Kennedy S."/>
            <person name="Kristiansen K."/>
            <person name="Kultima J.R."/>
            <person name="Leonard P."/>
            <person name="Levenez F."/>
            <person name="Lund O."/>
            <person name="Moumen B."/>
            <person name="Le Paslier D."/>
            <person name="Pons N."/>
            <person name="Pedersen O."/>
            <person name="Prifti E."/>
            <person name="Qin J."/>
            <person name="Raes J."/>
            <person name="Tap J."/>
            <person name="Tims S."/>
            <person name="Ussery D.W."/>
            <person name="Yamada T."/>
            <person name="MetaHit consortium"/>
            <person name="Renault P."/>
            <person name="Sicheritz-Ponten T."/>
            <person name="Bork P."/>
            <person name="Wang J."/>
            <person name="Brunak S."/>
            <person name="Ehrlich S.D."/>
        </authorList>
    </citation>
    <scope>NUCLEOTIDE SEQUENCE [LARGE SCALE GENOMIC DNA]</scope>
</reference>
<keyword evidence="2 6" id="KW-0963">Cytoplasm</keyword>
<feature type="binding site" evidence="6">
    <location>
        <position position="175"/>
    </location>
    <ligand>
        <name>S-adenosyl-L-methionine</name>
        <dbReference type="ChEBI" id="CHEBI:59789"/>
    </ligand>
</feature>
<feature type="binding site" evidence="6">
    <location>
        <position position="197"/>
    </location>
    <ligand>
        <name>S-adenosyl-L-methionine</name>
        <dbReference type="ChEBI" id="CHEBI:59789"/>
    </ligand>
</feature>
<dbReference type="Proteomes" id="UP000017938">
    <property type="component" value="Unassembled WGS sequence"/>
</dbReference>
<dbReference type="SUPFAM" id="SSF53335">
    <property type="entry name" value="S-adenosyl-L-methionine-dependent methyltransferases"/>
    <property type="match status" value="1"/>
</dbReference>
<dbReference type="InterPro" id="IPR029063">
    <property type="entry name" value="SAM-dependent_MTases_sf"/>
</dbReference>
<evidence type="ECO:0000313" key="10">
    <source>
        <dbReference type="Proteomes" id="UP001139365"/>
    </source>
</evidence>
<dbReference type="PIRSF" id="PIRSF000401">
    <property type="entry name" value="RPL11_MTase"/>
    <property type="match status" value="1"/>
</dbReference>
<dbReference type="STRING" id="1263015.BN580_00930"/>
<gene>
    <name evidence="6 8" type="primary">prmA</name>
    <name evidence="7" type="ORF">BN580_00930</name>
    <name evidence="8" type="ORF">MR241_05105</name>
</gene>
<dbReference type="Pfam" id="PF06325">
    <property type="entry name" value="PrmA"/>
    <property type="match status" value="1"/>
</dbReference>
<evidence type="ECO:0000256" key="1">
    <source>
        <dbReference type="ARBA" id="ARBA00009741"/>
    </source>
</evidence>
<sequence>MGNWIQIRVACRAEDLDTVASVMSMLDNGLLIEDANEIDQMNTCYGELIDEEMKNADRTHGAVSIYVPEDRSPADHVSFIKERLGYEGIEYGISLSGMKEEDWANSWKKYFKPIRIGKRLVVVPTWEKYEPVPGDLILSMDPGMAFGTGTHETTRLCATLVEEHMKPGAKVLDLGTGSGILAIAASKLGAGSVNAYDIDPVAVRVAEENCLENSCLNIKCGISDLLAGVEMPEGGFDFVCANIVADIIVRMAPDIAKYMRDGGLLAVSGIIDTQADRVRRALEDGGLTLVRVTAENDWKAMLFARLFVAK</sequence>
<evidence type="ECO:0000256" key="4">
    <source>
        <dbReference type="ARBA" id="ARBA00022679"/>
    </source>
</evidence>
<dbReference type="GO" id="GO:0032259">
    <property type="term" value="P:methylation"/>
    <property type="evidence" value="ECO:0007669"/>
    <property type="project" value="UniProtKB-KW"/>
</dbReference>
<proteinExistence type="inferred from homology"/>
<dbReference type="CDD" id="cd02440">
    <property type="entry name" value="AdoMet_MTases"/>
    <property type="match status" value="1"/>
</dbReference>
<dbReference type="PANTHER" id="PTHR43648:SF1">
    <property type="entry name" value="ELECTRON TRANSFER FLAVOPROTEIN BETA SUBUNIT LYSINE METHYLTRANSFERASE"/>
    <property type="match status" value="1"/>
</dbReference>